<dbReference type="InterPro" id="IPR000551">
    <property type="entry name" value="MerR-type_HTH_dom"/>
</dbReference>
<dbReference type="GO" id="GO:0003700">
    <property type="term" value="F:DNA-binding transcription factor activity"/>
    <property type="evidence" value="ECO:0007669"/>
    <property type="project" value="InterPro"/>
</dbReference>
<dbReference type="InterPro" id="IPR047057">
    <property type="entry name" value="MerR_fam"/>
</dbReference>
<dbReference type="PANTHER" id="PTHR30204:SF58">
    <property type="entry name" value="HTH-TYPE TRANSCRIPTIONAL REGULATOR YFMP"/>
    <property type="match status" value="1"/>
</dbReference>
<dbReference type="AlphaFoldDB" id="A0AAU9EAC9"/>
<dbReference type="InterPro" id="IPR009061">
    <property type="entry name" value="DNA-bd_dom_put_sf"/>
</dbReference>
<evidence type="ECO:0000256" key="1">
    <source>
        <dbReference type="ARBA" id="ARBA00023125"/>
    </source>
</evidence>
<dbReference type="Pfam" id="PF13411">
    <property type="entry name" value="MerR_1"/>
    <property type="match status" value="1"/>
</dbReference>
<name>A0AAU9EAC9_9BACT</name>
<dbReference type="GO" id="GO:0003677">
    <property type="term" value="F:DNA binding"/>
    <property type="evidence" value="ECO:0007669"/>
    <property type="project" value="UniProtKB-KW"/>
</dbReference>
<gene>
    <name evidence="3" type="ORF">FAK_11520</name>
</gene>
<dbReference type="SMART" id="SM00422">
    <property type="entry name" value="HTH_MERR"/>
    <property type="match status" value="1"/>
</dbReference>
<dbReference type="PRINTS" id="PR00040">
    <property type="entry name" value="HTHMERR"/>
</dbReference>
<dbReference type="Proteomes" id="UP001366166">
    <property type="component" value="Chromosome"/>
</dbReference>
<evidence type="ECO:0000313" key="3">
    <source>
        <dbReference type="EMBL" id="BEQ14086.1"/>
    </source>
</evidence>
<protein>
    <submittedName>
        <fullName evidence="3">MerR family transcriptional regulator</fullName>
    </submittedName>
</protein>
<proteinExistence type="predicted"/>
<dbReference type="CDD" id="cd04776">
    <property type="entry name" value="HTH_GnyR"/>
    <property type="match status" value="1"/>
</dbReference>
<organism evidence="3 4">
    <name type="scientific">Desulfoferula mesophila</name>
    <dbReference type="NCBI Taxonomy" id="3058419"/>
    <lineage>
        <taxon>Bacteria</taxon>
        <taxon>Pseudomonadati</taxon>
        <taxon>Thermodesulfobacteriota</taxon>
        <taxon>Desulfarculia</taxon>
        <taxon>Desulfarculales</taxon>
        <taxon>Desulfarculaceae</taxon>
        <taxon>Desulfoferula</taxon>
    </lineage>
</organism>
<dbReference type="PANTHER" id="PTHR30204">
    <property type="entry name" value="REDOX-CYCLING DRUG-SENSING TRANSCRIPTIONAL ACTIVATOR SOXR"/>
    <property type="match status" value="1"/>
</dbReference>
<evidence type="ECO:0000259" key="2">
    <source>
        <dbReference type="PROSITE" id="PS50937"/>
    </source>
</evidence>
<feature type="domain" description="HTH merR-type" evidence="2">
    <location>
        <begin position="11"/>
        <end position="79"/>
    </location>
</feature>
<evidence type="ECO:0000313" key="4">
    <source>
        <dbReference type="Proteomes" id="UP001366166"/>
    </source>
</evidence>
<dbReference type="Gene3D" id="1.10.1660.10">
    <property type="match status" value="1"/>
</dbReference>
<sequence>MRKEAAPPTRTWTIAELARELEISTRTIRFYEEKGLITPERTSGNRRVYSKRDRARLKLILRGKRFGYSLEEIGEMIGMGAVDLAEAEQIRRSLAYGDKKLGEIRQRIEELRMLAGDIETMRAKLLAKLRELERQGGSLSHEPGGDS</sequence>
<dbReference type="EMBL" id="AP028679">
    <property type="protein sequence ID" value="BEQ14086.1"/>
    <property type="molecule type" value="Genomic_DNA"/>
</dbReference>
<dbReference type="RefSeq" id="WP_338605813.1">
    <property type="nucleotide sequence ID" value="NZ_AP028679.1"/>
</dbReference>
<dbReference type="PROSITE" id="PS50937">
    <property type="entry name" value="HTH_MERR_2"/>
    <property type="match status" value="1"/>
</dbReference>
<keyword evidence="1" id="KW-0238">DNA-binding</keyword>
<accession>A0AAU9EAC9</accession>
<reference evidence="4" key="1">
    <citation type="journal article" date="2023" name="Arch. Microbiol.">
        <title>Desulfoferula mesophilus gen. nov. sp. nov., a mesophilic sulfate-reducing bacterium isolated from a brackish lake sediment.</title>
        <authorList>
            <person name="Watanabe T."/>
            <person name="Yabe T."/>
            <person name="Tsuji J.M."/>
            <person name="Fukui M."/>
        </authorList>
    </citation>
    <scope>NUCLEOTIDE SEQUENCE [LARGE SCALE GENOMIC DNA]</scope>
    <source>
        <strain evidence="4">12FAK</strain>
    </source>
</reference>
<dbReference type="KEGG" id="dmp:FAK_11520"/>
<keyword evidence="4" id="KW-1185">Reference proteome</keyword>
<dbReference type="PROSITE" id="PS00552">
    <property type="entry name" value="HTH_MERR_1"/>
    <property type="match status" value="1"/>
</dbReference>
<dbReference type="SUPFAM" id="SSF46955">
    <property type="entry name" value="Putative DNA-binding domain"/>
    <property type="match status" value="1"/>
</dbReference>